<gene>
    <name evidence="1" type="ORF">C4520_06040</name>
</gene>
<organism evidence="1 2">
    <name type="scientific">Abyssobacteria bacterium (strain SURF_5)</name>
    <dbReference type="NCBI Taxonomy" id="2093360"/>
    <lineage>
        <taxon>Bacteria</taxon>
        <taxon>Pseudomonadati</taxon>
        <taxon>Candidatus Hydrogenedentota</taxon>
        <taxon>Candidatus Abyssobacteria</taxon>
    </lineage>
</organism>
<dbReference type="AlphaFoldDB" id="A0A3A4P6B7"/>
<protein>
    <submittedName>
        <fullName evidence="1">Uncharacterized protein</fullName>
    </submittedName>
</protein>
<dbReference type="EMBL" id="QZKU01000045">
    <property type="protein sequence ID" value="RJP23514.1"/>
    <property type="molecule type" value="Genomic_DNA"/>
</dbReference>
<evidence type="ECO:0000313" key="2">
    <source>
        <dbReference type="Proteomes" id="UP000265882"/>
    </source>
</evidence>
<proteinExistence type="predicted"/>
<evidence type="ECO:0000313" key="1">
    <source>
        <dbReference type="EMBL" id="RJP23514.1"/>
    </source>
</evidence>
<accession>A0A3A4P6B7</accession>
<reference evidence="1 2" key="1">
    <citation type="journal article" date="2017" name="ISME J.">
        <title>Energy and carbon metabolisms in a deep terrestrial subsurface fluid microbial community.</title>
        <authorList>
            <person name="Momper L."/>
            <person name="Jungbluth S.P."/>
            <person name="Lee M.D."/>
            <person name="Amend J.P."/>
        </authorList>
    </citation>
    <scope>NUCLEOTIDE SEQUENCE [LARGE SCALE GENOMIC DNA]</scope>
    <source>
        <strain evidence="1">SURF_5</strain>
    </source>
</reference>
<sequence>MAGSKKYEPPKATAGDYTHTVVRAGLGAIPLVGTAATELFRLVVEPPLDRRRQVWMEEVGESLRKLDAEKGVRLEDLRENDTFIDIVLQASQAAMRTSHEEKRKALRNAIMNSALPHSPDEARQHFFIRLIDELSARHLQVLKIFQDPLEWAKANKHDTPIIVGDNEDADLARRLAFPDMGDERPYAEQIWRDLHVRGLVKRDSFQRVFGPAKNEITVIAHEFLRYIKEPV</sequence>
<comment type="caution">
    <text evidence="1">The sequence shown here is derived from an EMBL/GenBank/DDBJ whole genome shotgun (WGS) entry which is preliminary data.</text>
</comment>
<dbReference type="Proteomes" id="UP000265882">
    <property type="component" value="Unassembled WGS sequence"/>
</dbReference>
<name>A0A3A4P6B7_ABYX5</name>